<accession>A0A4Y2H292</accession>
<name>A0A4Y2H292_ARAVE</name>
<evidence type="ECO:0000313" key="2">
    <source>
        <dbReference type="Proteomes" id="UP000499080"/>
    </source>
</evidence>
<organism evidence="1 2">
    <name type="scientific">Araneus ventricosus</name>
    <name type="common">Orbweaver spider</name>
    <name type="synonym">Epeira ventricosa</name>
    <dbReference type="NCBI Taxonomy" id="182803"/>
    <lineage>
        <taxon>Eukaryota</taxon>
        <taxon>Metazoa</taxon>
        <taxon>Ecdysozoa</taxon>
        <taxon>Arthropoda</taxon>
        <taxon>Chelicerata</taxon>
        <taxon>Arachnida</taxon>
        <taxon>Araneae</taxon>
        <taxon>Araneomorphae</taxon>
        <taxon>Entelegynae</taxon>
        <taxon>Araneoidea</taxon>
        <taxon>Araneidae</taxon>
        <taxon>Araneus</taxon>
    </lineage>
</organism>
<proteinExistence type="predicted"/>
<reference evidence="1 2" key="1">
    <citation type="journal article" date="2019" name="Sci. Rep.">
        <title>Orb-weaving spider Araneus ventricosus genome elucidates the spidroin gene catalogue.</title>
        <authorList>
            <person name="Kono N."/>
            <person name="Nakamura H."/>
            <person name="Ohtoshi R."/>
            <person name="Moran D.A.P."/>
            <person name="Shinohara A."/>
            <person name="Yoshida Y."/>
            <person name="Fujiwara M."/>
            <person name="Mori M."/>
            <person name="Tomita M."/>
            <person name="Arakawa K."/>
        </authorList>
    </citation>
    <scope>NUCLEOTIDE SEQUENCE [LARGE SCALE GENOMIC DNA]</scope>
</reference>
<sequence>MSEPVFQRKKVLGEKSDWTKDVKRSRPILCKNLEKRLPIRASSSSSDYGWKHQILSLTIPGLSSQNFEMSESIKLWHQCPIAKCRKMQLQSFRSPPLGSILCSSLESVAMPTASSNFNCLHKPHTECSFDPLSEKNCKILSFIINLINAAPETYGITGI</sequence>
<dbReference type="AlphaFoldDB" id="A0A4Y2H292"/>
<gene>
    <name evidence="1" type="ORF">AVEN_165483_1</name>
</gene>
<protein>
    <submittedName>
        <fullName evidence="1">Uncharacterized protein</fullName>
    </submittedName>
</protein>
<dbReference type="Proteomes" id="UP000499080">
    <property type="component" value="Unassembled WGS sequence"/>
</dbReference>
<comment type="caution">
    <text evidence="1">The sequence shown here is derived from an EMBL/GenBank/DDBJ whole genome shotgun (WGS) entry which is preliminary data.</text>
</comment>
<dbReference type="EMBL" id="BGPR01101322">
    <property type="protein sequence ID" value="GBM59289.1"/>
    <property type="molecule type" value="Genomic_DNA"/>
</dbReference>
<evidence type="ECO:0000313" key="1">
    <source>
        <dbReference type="EMBL" id="GBM59289.1"/>
    </source>
</evidence>
<keyword evidence="2" id="KW-1185">Reference proteome</keyword>